<dbReference type="NCBIfam" id="NF045939">
    <property type="entry name" value="MHJ_0274_fam"/>
    <property type="match status" value="1"/>
</dbReference>
<name>A0AAQ2YPB1_MYCSY</name>
<gene>
    <name evidence="2" type="ORF">OIE46_02670</name>
</gene>
<keyword evidence="1" id="KW-0472">Membrane</keyword>
<evidence type="ECO:0000313" key="3">
    <source>
        <dbReference type="Proteomes" id="UP001164481"/>
    </source>
</evidence>
<dbReference type="EMBL" id="CP107525">
    <property type="protein sequence ID" value="UZW64258.1"/>
    <property type="molecule type" value="Genomic_DNA"/>
</dbReference>
<reference evidence="2" key="2">
    <citation type="submission" date="2022-11" db="EMBL/GenBank/DDBJ databases">
        <title>complete genomes of mycoplasma synoviae ZX313 strain and SD2 strain.</title>
        <authorList>
            <person name="Zhong Q."/>
        </authorList>
    </citation>
    <scope>NUCLEOTIDE SEQUENCE</scope>
    <source>
        <strain evidence="2">SD2</strain>
    </source>
</reference>
<protein>
    <submittedName>
        <fullName evidence="2">Uncharacterized protein</fullName>
    </submittedName>
</protein>
<evidence type="ECO:0000313" key="2">
    <source>
        <dbReference type="EMBL" id="UZW64258.1"/>
    </source>
</evidence>
<dbReference type="AlphaFoldDB" id="A0AAQ2YPB1"/>
<reference evidence="2" key="1">
    <citation type="submission" date="2022-10" db="EMBL/GenBank/DDBJ databases">
        <authorList>
            <person name="Wei X."/>
        </authorList>
    </citation>
    <scope>NUCLEOTIDE SEQUENCE</scope>
    <source>
        <strain evidence="2">SD2</strain>
    </source>
</reference>
<accession>A0AAQ2YPB1</accession>
<sequence>MDFLKNGALLYVVLGFLIFGLVGWILFTYIRDKINKKKIHLAGVELDKLTKKYLAKFDVEINEVIAQNKRYLEKFVVSVGEYKMGELTNFSRKKVIEILEDSDFKNYVLENPKYAELVKNLSELKDVKSNMWESKALPNLTYFSNELKKLTSVTLTEEEEREIKEKVALSYGDNLRKKKKTS</sequence>
<evidence type="ECO:0000256" key="1">
    <source>
        <dbReference type="SAM" id="Phobius"/>
    </source>
</evidence>
<organism evidence="2 3">
    <name type="scientific">Mycoplasmopsis synoviae</name>
    <name type="common">Mycoplasma synoviae</name>
    <dbReference type="NCBI Taxonomy" id="2109"/>
    <lineage>
        <taxon>Bacteria</taxon>
        <taxon>Bacillati</taxon>
        <taxon>Mycoplasmatota</taxon>
        <taxon>Mycoplasmoidales</taxon>
        <taxon>Metamycoplasmataceae</taxon>
        <taxon>Mycoplasmopsis</taxon>
    </lineage>
</organism>
<keyword evidence="1" id="KW-1133">Transmembrane helix</keyword>
<feature type="transmembrane region" description="Helical" evidence="1">
    <location>
        <begin position="6"/>
        <end position="30"/>
    </location>
</feature>
<dbReference type="RefSeq" id="WP_109537205.1">
    <property type="nucleotide sequence ID" value="NZ_CP012624.1"/>
</dbReference>
<dbReference type="Proteomes" id="UP001164481">
    <property type="component" value="Chromosome"/>
</dbReference>
<proteinExistence type="predicted"/>
<keyword evidence="1" id="KW-0812">Transmembrane</keyword>